<feature type="non-terminal residue" evidence="1">
    <location>
        <position position="36"/>
    </location>
</feature>
<dbReference type="EMBL" id="HG321317">
    <property type="protein sequence ID" value="CEF82638.1"/>
    <property type="molecule type" value="Genomic_DNA"/>
</dbReference>
<organism evidence="1">
    <name type="scientific">Fusarium clavum</name>
    <dbReference type="NCBI Taxonomy" id="2594811"/>
    <lineage>
        <taxon>Eukaryota</taxon>
        <taxon>Fungi</taxon>
        <taxon>Dikarya</taxon>
        <taxon>Ascomycota</taxon>
        <taxon>Pezizomycotina</taxon>
        <taxon>Sordariomycetes</taxon>
        <taxon>Hypocreomycetidae</taxon>
        <taxon>Hypocreales</taxon>
        <taxon>Nectriaceae</taxon>
        <taxon>Fusarium</taxon>
        <taxon>Fusarium incarnatum-equiseti species complex</taxon>
    </lineage>
</organism>
<geneLocation type="mitochondrion" evidence="1"/>
<gene>
    <name evidence="1" type="ORF">BN850_0137640</name>
</gene>
<name>W1IBD4_9HYPO</name>
<evidence type="ECO:0000313" key="1">
    <source>
        <dbReference type="EMBL" id="CDL73376.1"/>
    </source>
</evidence>
<protein>
    <submittedName>
        <fullName evidence="1">Unclassified</fullName>
    </submittedName>
</protein>
<keyword evidence="1" id="KW-0496">Mitochondrion</keyword>
<dbReference type="EMBL" id="CBMI010005053">
    <property type="protein sequence ID" value="CDL73376.1"/>
    <property type="molecule type" value="Genomic_DNA"/>
</dbReference>
<dbReference type="AlphaFoldDB" id="W1IBD4"/>
<sequence length="36" mass="4030">MLLAPVAKHHIMSGVCDTNFIPHWSAQPHDLETMSN</sequence>
<reference evidence="1" key="1">
    <citation type="submission" date="2013-05" db="EMBL/GenBank/DDBJ databases">
        <title>Draft genome sequences of six wheat associated Fusarium spp. isolates.</title>
        <authorList>
            <person name="Moolhuijzen P.M."/>
            <person name="Manners J.M."/>
            <person name="Wilcox S."/>
            <person name="Bellgard M.I."/>
            <person name="Gardiner D.M."/>
        </authorList>
    </citation>
    <scope>NUCLEOTIDE SEQUENCE</scope>
    <source>
        <strain evidence="1">CS3069</strain>
    </source>
</reference>
<proteinExistence type="predicted"/>
<accession>W1IBD4</accession>